<dbReference type="SUPFAM" id="SSF81901">
    <property type="entry name" value="HCP-like"/>
    <property type="match status" value="1"/>
</dbReference>
<dbReference type="InterPro" id="IPR011990">
    <property type="entry name" value="TPR-like_helical_dom_sf"/>
</dbReference>
<comment type="caution">
    <text evidence="1">The sequence shown here is derived from an EMBL/GenBank/DDBJ whole genome shotgun (WGS) entry which is preliminary data.</text>
</comment>
<reference evidence="1 2" key="1">
    <citation type="submission" date="2022-03" db="EMBL/GenBank/DDBJ databases">
        <title>Draft genome sequence of Furfurilactobacillus curtus JCM 31185.</title>
        <authorList>
            <person name="Suzuki S."/>
            <person name="Endo A."/>
            <person name="Kajikawa A."/>
        </authorList>
    </citation>
    <scope>NUCLEOTIDE SEQUENCE [LARGE SCALE GENOMIC DNA]</scope>
    <source>
        <strain evidence="1 2">JCM 31185</strain>
    </source>
</reference>
<keyword evidence="2" id="KW-1185">Reference proteome</keyword>
<dbReference type="Gene3D" id="1.25.40.10">
    <property type="entry name" value="Tetratricopeptide repeat domain"/>
    <property type="match status" value="2"/>
</dbReference>
<evidence type="ECO:0008006" key="3">
    <source>
        <dbReference type="Google" id="ProtNLM"/>
    </source>
</evidence>
<proteinExistence type="predicted"/>
<sequence>MSEKDGQQAQAAASATVKKLVKAIDANPQDAQLIYQLATVLTEMQDYEQAEELLMKMLGQFHSDLAATDLLTYGLGNVYYQAAAYDQAAQMFAKVQTDQRKLDAYLMLAETYMQQKDYQKAFAFALTVHDQRATDPAVNALLGDILLAMGNFHQAADFYDQALAKQASDGQLNFNRGLVAMALGQDEQPFMAQAKKLDPAYVAQSAQRINDIATLIHKHEPADHDEEQ</sequence>
<dbReference type="Pfam" id="PF12895">
    <property type="entry name" value="ANAPC3"/>
    <property type="match status" value="1"/>
</dbReference>
<name>A0ABQ5JLE4_9LACO</name>
<protein>
    <recommendedName>
        <fullName evidence="3">Tetratricopeptide repeat protein</fullName>
    </recommendedName>
</protein>
<dbReference type="PANTHER" id="PTHR12558:SF13">
    <property type="entry name" value="CELL DIVISION CYCLE PROTEIN 27 HOMOLOG"/>
    <property type="match status" value="1"/>
</dbReference>
<organism evidence="1 2">
    <name type="scientific">Furfurilactobacillus curtus</name>
    <dbReference type="NCBI Taxonomy" id="1746200"/>
    <lineage>
        <taxon>Bacteria</taxon>
        <taxon>Bacillati</taxon>
        <taxon>Bacillota</taxon>
        <taxon>Bacilli</taxon>
        <taxon>Lactobacillales</taxon>
        <taxon>Lactobacillaceae</taxon>
        <taxon>Furfurilactobacillus</taxon>
    </lineage>
</organism>
<dbReference type="Proteomes" id="UP001628078">
    <property type="component" value="Unassembled WGS sequence"/>
</dbReference>
<dbReference type="PANTHER" id="PTHR12558">
    <property type="entry name" value="CELL DIVISION CYCLE 16,23,27"/>
    <property type="match status" value="1"/>
</dbReference>
<dbReference type="EMBL" id="BQXO01000001">
    <property type="protein sequence ID" value="GKT05271.1"/>
    <property type="molecule type" value="Genomic_DNA"/>
</dbReference>
<accession>A0ABQ5JLE4</accession>
<dbReference type="SMART" id="SM00028">
    <property type="entry name" value="TPR"/>
    <property type="match status" value="3"/>
</dbReference>
<dbReference type="Pfam" id="PF14561">
    <property type="entry name" value="TPR_20"/>
    <property type="match status" value="1"/>
</dbReference>
<gene>
    <name evidence="1" type="ORF">JCM31185_05600</name>
</gene>
<dbReference type="InterPro" id="IPR019734">
    <property type="entry name" value="TPR_rpt"/>
</dbReference>
<dbReference type="RefSeq" id="WP_407882520.1">
    <property type="nucleotide sequence ID" value="NZ_BQXO01000001.1"/>
</dbReference>
<evidence type="ECO:0000313" key="2">
    <source>
        <dbReference type="Proteomes" id="UP001628078"/>
    </source>
</evidence>
<evidence type="ECO:0000313" key="1">
    <source>
        <dbReference type="EMBL" id="GKT05271.1"/>
    </source>
</evidence>